<proteinExistence type="predicted"/>
<keyword evidence="3" id="KW-1185">Reference proteome</keyword>
<evidence type="ECO:0000313" key="3">
    <source>
        <dbReference type="Proteomes" id="UP001597227"/>
    </source>
</evidence>
<dbReference type="Gene3D" id="3.20.20.100">
    <property type="entry name" value="NADP-dependent oxidoreductase domain"/>
    <property type="match status" value="1"/>
</dbReference>
<organism evidence="2 3">
    <name type="scientific">Fredinandcohnia salidurans</name>
    <dbReference type="NCBI Taxonomy" id="2595041"/>
    <lineage>
        <taxon>Bacteria</taxon>
        <taxon>Bacillati</taxon>
        <taxon>Bacillota</taxon>
        <taxon>Bacilli</taxon>
        <taxon>Bacillales</taxon>
        <taxon>Bacillaceae</taxon>
        <taxon>Fredinandcohnia</taxon>
    </lineage>
</organism>
<accession>A0ABW4MUF7</accession>
<feature type="domain" description="NADP-dependent oxidoreductase" evidence="1">
    <location>
        <begin position="16"/>
        <end position="313"/>
    </location>
</feature>
<dbReference type="SUPFAM" id="SSF51430">
    <property type="entry name" value="NAD(P)-linked oxidoreductase"/>
    <property type="match status" value="1"/>
</dbReference>
<comment type="caution">
    <text evidence="2">The sequence shown here is derived from an EMBL/GenBank/DDBJ whole genome shotgun (WGS) entry which is preliminary data.</text>
</comment>
<dbReference type="Proteomes" id="UP001597227">
    <property type="component" value="Unassembled WGS sequence"/>
</dbReference>
<evidence type="ECO:0000259" key="1">
    <source>
        <dbReference type="Pfam" id="PF00248"/>
    </source>
</evidence>
<gene>
    <name evidence="2" type="ORF">ACFSFW_23435</name>
</gene>
<reference evidence="3" key="1">
    <citation type="journal article" date="2019" name="Int. J. Syst. Evol. Microbiol.">
        <title>The Global Catalogue of Microorganisms (GCM) 10K type strain sequencing project: providing services to taxonomists for standard genome sequencing and annotation.</title>
        <authorList>
            <consortium name="The Broad Institute Genomics Platform"/>
            <consortium name="The Broad Institute Genome Sequencing Center for Infectious Disease"/>
            <person name="Wu L."/>
            <person name="Ma J."/>
        </authorList>
    </citation>
    <scope>NUCLEOTIDE SEQUENCE [LARGE SCALE GENOMIC DNA]</scope>
    <source>
        <strain evidence="3">CCUG 15531</strain>
    </source>
</reference>
<dbReference type="InterPro" id="IPR036812">
    <property type="entry name" value="NAD(P)_OxRdtase_dom_sf"/>
</dbReference>
<dbReference type="EMBL" id="JBHUEK010000034">
    <property type="protein sequence ID" value="MFD1781604.1"/>
    <property type="molecule type" value="Genomic_DNA"/>
</dbReference>
<dbReference type="Pfam" id="PF00248">
    <property type="entry name" value="Aldo_ket_red"/>
    <property type="match status" value="1"/>
</dbReference>
<dbReference type="PANTHER" id="PTHR43364">
    <property type="entry name" value="NADH-SPECIFIC METHYLGLYOXAL REDUCTASE-RELATED"/>
    <property type="match status" value="1"/>
</dbReference>
<dbReference type="InterPro" id="IPR050523">
    <property type="entry name" value="AKR_Detox_Biosynth"/>
</dbReference>
<sequence length="317" mass="36168">MKQIRLKNIEETISNMALGTMYFNTLVDGNSSKEILDYYFENGGNFIDTANMYVSWIDGFNGGESERIIGEWISERKNRDKLFISTKVGLPMKGVPAGLRKELIIQECENSLKRLNIDTIDLYFAHREDNETDLEETLEAFDILQRQGKIKHIGVSNHRSYRVAEANAISKLKGYPKFAFAQYKHTYLRTKLGTPFESIDDTRMHATEDLLDYVLENEINFMCYQTLLSGAYSNRNKNIPYEFLGPDSEERMRVLMEVTEETGATINQVVLSWSMNNKMKAIPLITGSSVAQIKENIEAGNVKLTADQIKRLDLAGV</sequence>
<dbReference type="RefSeq" id="WP_388042019.1">
    <property type="nucleotide sequence ID" value="NZ_JBHUEK010000034.1"/>
</dbReference>
<dbReference type="InterPro" id="IPR023210">
    <property type="entry name" value="NADP_OxRdtase_dom"/>
</dbReference>
<evidence type="ECO:0000313" key="2">
    <source>
        <dbReference type="EMBL" id="MFD1781604.1"/>
    </source>
</evidence>
<name>A0ABW4MUF7_9BACI</name>
<dbReference type="PANTHER" id="PTHR43364:SF6">
    <property type="entry name" value="OXIDOREDUCTASE-RELATED"/>
    <property type="match status" value="1"/>
</dbReference>
<protein>
    <submittedName>
        <fullName evidence="2">Aldo/keto reductase</fullName>
    </submittedName>
</protein>